<accession>A0A0P7IXN1</accession>
<sequence>MTTKPKAKKFRIRRGVPSSAPSASPSSTPGEGAATDRRPAAAHPRPSRPVPGGQTSRQLNPMEEAALAGHEDGFPTGKFATAAPSASPPAQDTAQKTAQNTAQSGEVSSAAEVAVDAEMATIRAEGLTGRQLRMARRVAQKHGINAVSDLDAVLQLRKAGIDPFKRAAMLELVAPEKTGKEDQVKLPQTVDKPKVPAPQILGAADRAKAIMDIQMNIAKRRRKKLVMLLVRLSFFVFLPTLLAGIYFYTIATPMYATKSEFIIQKSEGAAGSGLGGLFSGSGLATSQDSITVQSYLTSRDAMLRLNADLGFKQAFGADEIDRLQRLSEDASNEQAYKIYKKNVKIGYDPTEGIIKMEVIAPSPALSQEFSQALINYAEERVDNLSQRLRNDQMQGARETYEEAERDMLAAQDAVLKLQEDLGVFDATSDAAALMGQITGFETQLQEKRLTLQQLLDNSRPNKARVEGTRGDIQRLEALIAELRAKLTENGAEGSLASVNAQLRIAQTNLETRVLLMQQSLQQLETARIEANKQTRYLELGVQPVAPDEPTYPRKFENTLLSFLVFAGIYLMMSLTASVLREQVSA</sequence>
<keyword evidence="3" id="KW-0812">Transmembrane</keyword>
<protein>
    <submittedName>
        <fullName evidence="4">Capsule biosynthesis protein</fullName>
    </submittedName>
</protein>
<dbReference type="EMBL" id="LKBA01000004">
    <property type="protein sequence ID" value="KPN64477.1"/>
    <property type="molecule type" value="Genomic_DNA"/>
</dbReference>
<keyword evidence="3" id="KW-0472">Membrane</keyword>
<evidence type="ECO:0000313" key="4">
    <source>
        <dbReference type="EMBL" id="KPN64477.1"/>
    </source>
</evidence>
<proteinExistence type="predicted"/>
<feature type="transmembrane region" description="Helical" evidence="3">
    <location>
        <begin position="559"/>
        <end position="579"/>
    </location>
</feature>
<feature type="coiled-coil region" evidence="1">
    <location>
        <begin position="374"/>
        <end position="420"/>
    </location>
</feature>
<dbReference type="PANTHER" id="PTHR32309">
    <property type="entry name" value="TYROSINE-PROTEIN KINASE"/>
    <property type="match status" value="1"/>
</dbReference>
<organism evidence="4 5">
    <name type="scientific">Aliiroseovarius crassostreae</name>
    <dbReference type="NCBI Taxonomy" id="154981"/>
    <lineage>
        <taxon>Bacteria</taxon>
        <taxon>Pseudomonadati</taxon>
        <taxon>Pseudomonadota</taxon>
        <taxon>Alphaproteobacteria</taxon>
        <taxon>Rhodobacterales</taxon>
        <taxon>Paracoccaceae</taxon>
        <taxon>Aliiroseovarius</taxon>
    </lineage>
</organism>
<feature type="coiled-coil region" evidence="1">
    <location>
        <begin position="465"/>
        <end position="492"/>
    </location>
</feature>
<dbReference type="RefSeq" id="WP_055188760.1">
    <property type="nucleotide sequence ID" value="NZ_FPBS01000001.1"/>
</dbReference>
<comment type="caution">
    <text evidence="4">The sequence shown here is derived from an EMBL/GenBank/DDBJ whole genome shotgun (WGS) entry which is preliminary data.</text>
</comment>
<feature type="compositionally biased region" description="Low complexity" evidence="2">
    <location>
        <begin position="80"/>
        <end position="95"/>
    </location>
</feature>
<keyword evidence="5" id="KW-1185">Reference proteome</keyword>
<keyword evidence="1" id="KW-0175">Coiled coil</keyword>
<dbReference type="Proteomes" id="UP000050471">
    <property type="component" value="Unassembled WGS sequence"/>
</dbReference>
<dbReference type="OrthoDB" id="7810642at2"/>
<dbReference type="GO" id="GO:0004713">
    <property type="term" value="F:protein tyrosine kinase activity"/>
    <property type="evidence" value="ECO:0007669"/>
    <property type="project" value="TreeGrafter"/>
</dbReference>
<feature type="region of interest" description="Disordered" evidence="2">
    <location>
        <begin position="1"/>
        <end position="109"/>
    </location>
</feature>
<keyword evidence="3" id="KW-1133">Transmembrane helix</keyword>
<reference evidence="4 5" key="1">
    <citation type="submission" date="2015-09" db="EMBL/GenBank/DDBJ databases">
        <title>Draft genome sequence of Aliiroseovarius crassostreae CV919-312TSm, the causative agent of Roseovarius Oyster Disease (formerly Juvenile Oyster Disease).</title>
        <authorList>
            <person name="Kessner L."/>
            <person name="Spinard E."/>
            <person name="Nelson D."/>
        </authorList>
    </citation>
    <scope>NUCLEOTIDE SEQUENCE [LARGE SCALE GENOMIC DNA]</scope>
    <source>
        <strain evidence="4 5">CV919-312</strain>
    </source>
</reference>
<dbReference type="PANTHER" id="PTHR32309:SF13">
    <property type="entry name" value="FERRIC ENTEROBACTIN TRANSPORT PROTEIN FEPE"/>
    <property type="match status" value="1"/>
</dbReference>
<evidence type="ECO:0000256" key="3">
    <source>
        <dbReference type="SAM" id="Phobius"/>
    </source>
</evidence>
<dbReference type="STRING" id="154981.AKJ29_17870"/>
<dbReference type="InterPro" id="IPR050445">
    <property type="entry name" value="Bact_polysacc_biosynth/exp"/>
</dbReference>
<evidence type="ECO:0000313" key="5">
    <source>
        <dbReference type="Proteomes" id="UP000050471"/>
    </source>
</evidence>
<evidence type="ECO:0000256" key="2">
    <source>
        <dbReference type="SAM" id="MobiDB-lite"/>
    </source>
</evidence>
<feature type="transmembrane region" description="Helical" evidence="3">
    <location>
        <begin position="225"/>
        <end position="248"/>
    </location>
</feature>
<feature type="compositionally biased region" description="Low complexity" evidence="2">
    <location>
        <begin position="17"/>
        <end position="27"/>
    </location>
</feature>
<dbReference type="AlphaFoldDB" id="A0A0P7IXN1"/>
<name>A0A0P7IXN1_9RHOB</name>
<evidence type="ECO:0000256" key="1">
    <source>
        <dbReference type="SAM" id="Coils"/>
    </source>
</evidence>
<dbReference type="GO" id="GO:0005886">
    <property type="term" value="C:plasma membrane"/>
    <property type="evidence" value="ECO:0007669"/>
    <property type="project" value="TreeGrafter"/>
</dbReference>
<feature type="compositionally biased region" description="Basic residues" evidence="2">
    <location>
        <begin position="1"/>
        <end position="14"/>
    </location>
</feature>
<gene>
    <name evidence="4" type="ORF">AKJ29_17870</name>
</gene>